<organism evidence="10 11">
    <name type="scientific">Candidatus Phaeomarinibacter ectocarpi</name>
    <dbReference type="NCBI Taxonomy" id="1458461"/>
    <lineage>
        <taxon>Bacteria</taxon>
        <taxon>Pseudomonadati</taxon>
        <taxon>Pseudomonadota</taxon>
        <taxon>Alphaproteobacteria</taxon>
        <taxon>Hyphomicrobiales</taxon>
        <taxon>Parvibaculaceae</taxon>
        <taxon>Candidatus Phaeomarinibacter</taxon>
    </lineage>
</organism>
<evidence type="ECO:0000256" key="6">
    <source>
        <dbReference type="ARBA" id="ARBA00022989"/>
    </source>
</evidence>
<evidence type="ECO:0000256" key="8">
    <source>
        <dbReference type="ARBA" id="ARBA00023143"/>
    </source>
</evidence>
<keyword evidence="10" id="KW-0966">Cell projection</keyword>
<dbReference type="KEGG" id="pect:BN1012_Phect284"/>
<dbReference type="Proteomes" id="UP000032160">
    <property type="component" value="Chromosome I"/>
</dbReference>
<feature type="transmembrane region" description="Helical" evidence="9">
    <location>
        <begin position="51"/>
        <end position="78"/>
    </location>
</feature>
<evidence type="ECO:0000256" key="7">
    <source>
        <dbReference type="ARBA" id="ARBA00023136"/>
    </source>
</evidence>
<evidence type="ECO:0000313" key="11">
    <source>
        <dbReference type="Proteomes" id="UP000032160"/>
    </source>
</evidence>
<dbReference type="GO" id="GO:0044780">
    <property type="term" value="P:bacterial-type flagellum assembly"/>
    <property type="evidence" value="ECO:0007669"/>
    <property type="project" value="InterPro"/>
</dbReference>
<name>X5M691_9HYPH</name>
<gene>
    <name evidence="9" type="primary">fliQ</name>
    <name evidence="10" type="ORF">BN1012_Phect284</name>
</gene>
<dbReference type="GO" id="GO:0009425">
    <property type="term" value="C:bacterial-type flagellum basal body"/>
    <property type="evidence" value="ECO:0007669"/>
    <property type="project" value="UniProtKB-SubCell"/>
</dbReference>
<dbReference type="PRINTS" id="PR00952">
    <property type="entry name" value="TYPE3IMQPROT"/>
</dbReference>
<evidence type="ECO:0000256" key="4">
    <source>
        <dbReference type="ARBA" id="ARBA00022475"/>
    </source>
</evidence>
<comment type="function">
    <text evidence="9">Role in flagellar biosynthesis.</text>
</comment>
<keyword evidence="10" id="KW-0282">Flagellum</keyword>
<dbReference type="GO" id="GO:0005886">
    <property type="term" value="C:plasma membrane"/>
    <property type="evidence" value="ECO:0007669"/>
    <property type="project" value="UniProtKB-SubCell"/>
</dbReference>
<evidence type="ECO:0000256" key="2">
    <source>
        <dbReference type="ARBA" id="ARBA00006156"/>
    </source>
</evidence>
<reference evidence="10 11" key="1">
    <citation type="journal article" date="2014" name="Front. Genet.">
        <title>Genome and metabolic network of "Candidatus Phaeomarinobacter ectocarpi" Ec32, a new candidate genus of Alphaproteobacteria frequently associated with brown algae.</title>
        <authorList>
            <person name="Dittami S.M."/>
            <person name="Barbeyron T."/>
            <person name="Boyen C."/>
            <person name="Cambefort J."/>
            <person name="Collet G."/>
            <person name="Delage L."/>
            <person name="Gobet A."/>
            <person name="Groisillier A."/>
            <person name="Leblanc C."/>
            <person name="Michel G."/>
            <person name="Scornet D."/>
            <person name="Siegel A."/>
            <person name="Tapia J.E."/>
            <person name="Tonon T."/>
        </authorList>
    </citation>
    <scope>NUCLEOTIDE SEQUENCE [LARGE SCALE GENOMIC DNA]</scope>
    <source>
        <strain evidence="10 11">Ec32</strain>
    </source>
</reference>
<dbReference type="HOGENOM" id="CLU_164516_0_1_5"/>
<proteinExistence type="inferred from homology"/>
<dbReference type="PIRSF" id="PIRSF004669">
    <property type="entry name" value="FliQ"/>
    <property type="match status" value="1"/>
</dbReference>
<evidence type="ECO:0000313" key="10">
    <source>
        <dbReference type="EMBL" id="CDO58498.1"/>
    </source>
</evidence>
<dbReference type="AlphaFoldDB" id="X5M691"/>
<evidence type="ECO:0000256" key="9">
    <source>
        <dbReference type="RuleBase" id="RU364090"/>
    </source>
</evidence>
<keyword evidence="7 9" id="KW-0472">Membrane</keyword>
<dbReference type="EMBL" id="HG966617">
    <property type="protein sequence ID" value="CDO58498.1"/>
    <property type="molecule type" value="Genomic_DNA"/>
</dbReference>
<evidence type="ECO:0000256" key="1">
    <source>
        <dbReference type="ARBA" id="ARBA00004651"/>
    </source>
</evidence>
<dbReference type="NCBIfam" id="TIGR01402">
    <property type="entry name" value="fliQ"/>
    <property type="match status" value="1"/>
</dbReference>
<dbReference type="InterPro" id="IPR002191">
    <property type="entry name" value="Bac_export_3"/>
</dbReference>
<dbReference type="PANTHER" id="PTHR34040">
    <property type="entry name" value="FLAGELLAR BIOSYNTHETIC PROTEIN FLIQ"/>
    <property type="match status" value="1"/>
</dbReference>
<comment type="similarity">
    <text evidence="2 9">Belongs to the FliQ/MopD/SpaQ family.</text>
</comment>
<sequence length="88" mass="9291">MLTGPEVLDIGREGIWLLLQLAGPLMLVGLVVGLAIALVQALTQVQEMTLVFVPKIISIFLAMIVALPFMASVLAAYMSRISGLIIGG</sequence>
<feature type="transmembrane region" description="Helical" evidence="9">
    <location>
        <begin position="15"/>
        <end position="39"/>
    </location>
</feature>
<keyword evidence="11" id="KW-1185">Reference proteome</keyword>
<dbReference type="PATRIC" id="fig|1458461.3.peg.283"/>
<dbReference type="STRING" id="1458461.BN1012_Phect284"/>
<keyword evidence="8 9" id="KW-0975">Bacterial flagellum</keyword>
<dbReference type="InterPro" id="IPR006305">
    <property type="entry name" value="FliQ"/>
</dbReference>
<dbReference type="NCBIfam" id="NF004671">
    <property type="entry name" value="PRK06010.1"/>
    <property type="match status" value="1"/>
</dbReference>
<accession>X5M691</accession>
<keyword evidence="6 9" id="KW-1133">Transmembrane helix</keyword>
<dbReference type="PANTHER" id="PTHR34040:SF2">
    <property type="entry name" value="FLAGELLAR BIOSYNTHETIC PROTEIN FLIQ"/>
    <property type="match status" value="1"/>
</dbReference>
<evidence type="ECO:0000256" key="5">
    <source>
        <dbReference type="ARBA" id="ARBA00022692"/>
    </source>
</evidence>
<dbReference type="Pfam" id="PF01313">
    <property type="entry name" value="Bac_export_3"/>
    <property type="match status" value="1"/>
</dbReference>
<keyword evidence="10" id="KW-0969">Cilium</keyword>
<evidence type="ECO:0000256" key="3">
    <source>
        <dbReference type="ARBA" id="ARBA00021718"/>
    </source>
</evidence>
<keyword evidence="5 9" id="KW-0812">Transmembrane</keyword>
<keyword evidence="4 9" id="KW-1003">Cell membrane</keyword>
<protein>
    <recommendedName>
        <fullName evidence="3 9">Flagellar biosynthetic protein FliQ</fullName>
    </recommendedName>
</protein>
<comment type="subcellular location">
    <subcellularLocation>
        <location evidence="1 9">Cell membrane</location>
        <topology evidence="1">Multi-pass membrane protein</topology>
    </subcellularLocation>
    <subcellularLocation>
        <location evidence="9">Bacterial flagellum basal body</location>
    </subcellularLocation>
</comment>
<dbReference type="GO" id="GO:0009306">
    <property type="term" value="P:protein secretion"/>
    <property type="evidence" value="ECO:0007669"/>
    <property type="project" value="InterPro"/>
</dbReference>